<gene>
    <name evidence="2" type="ORF">I3X05_10505</name>
</gene>
<feature type="chain" id="PRO_5042601818" description="Lipoprotein" evidence="1">
    <location>
        <begin position="21"/>
        <end position="325"/>
    </location>
</feature>
<evidence type="ECO:0000313" key="2">
    <source>
        <dbReference type="EMBL" id="QPL52449.1"/>
    </source>
</evidence>
<dbReference type="PROSITE" id="PS51257">
    <property type="entry name" value="PROKAR_LIPOPROTEIN"/>
    <property type="match status" value="1"/>
</dbReference>
<reference evidence="2 3" key="1">
    <citation type="submission" date="2020-11" db="EMBL/GenBank/DDBJ databases">
        <title>Complete and Circularized Genome Assembly of a human isolate of Vibrio navarrensis biotype pommerensis with MiSeq and MinION Sequence Data.</title>
        <authorList>
            <person name="Schwartz K."/>
            <person name="Borowiak M."/>
            <person name="Deneke C."/>
            <person name="Balau V."/>
            <person name="Metelmann C."/>
            <person name="Strauch E."/>
        </authorList>
    </citation>
    <scope>NUCLEOTIDE SEQUENCE [LARGE SCALE GENOMIC DNA]</scope>
    <source>
        <strain evidence="2 3">20-VB00237</strain>
    </source>
</reference>
<name>A0AAJ4LTF2_9VIBR</name>
<keyword evidence="1" id="KW-0732">Signal</keyword>
<evidence type="ECO:0008006" key="4">
    <source>
        <dbReference type="Google" id="ProtNLM"/>
    </source>
</evidence>
<feature type="signal peptide" evidence="1">
    <location>
        <begin position="1"/>
        <end position="20"/>
    </location>
</feature>
<protein>
    <recommendedName>
        <fullName evidence="4">Lipoprotein</fullName>
    </recommendedName>
</protein>
<evidence type="ECO:0000256" key="1">
    <source>
        <dbReference type="SAM" id="SignalP"/>
    </source>
</evidence>
<dbReference type="AlphaFoldDB" id="A0AAJ4LTF2"/>
<organism evidence="2 3">
    <name type="scientific">Vibrio navarrensis</name>
    <dbReference type="NCBI Taxonomy" id="29495"/>
    <lineage>
        <taxon>Bacteria</taxon>
        <taxon>Pseudomonadati</taxon>
        <taxon>Pseudomonadota</taxon>
        <taxon>Gammaproteobacteria</taxon>
        <taxon>Vibrionales</taxon>
        <taxon>Vibrionaceae</taxon>
        <taxon>Vibrio</taxon>
    </lineage>
</organism>
<dbReference type="Proteomes" id="UP000594435">
    <property type="component" value="Chromosome 1"/>
</dbReference>
<dbReference type="RefSeq" id="WP_193157821.1">
    <property type="nucleotide sequence ID" value="NZ_CP065217.1"/>
</dbReference>
<evidence type="ECO:0000313" key="3">
    <source>
        <dbReference type="Proteomes" id="UP000594435"/>
    </source>
</evidence>
<proteinExistence type="predicted"/>
<accession>A0AAJ4LTF2</accession>
<dbReference type="EMBL" id="CP065217">
    <property type="protein sequence ID" value="QPL52449.1"/>
    <property type="molecule type" value="Genomic_DNA"/>
</dbReference>
<sequence length="325" mass="36048">MKRFSFLVILGIMLSGCSSSSVTSETEVKPVPFSDQNSFALNIANQSYLRQPFTWGLETYQSPLKDFTEEEIESLKTSLKNQRGNGAYLASIIALTTGNLMASAIHFSGGSLEKLVTSDHIASRAGWVISVDAAPYKDGIEANMAANKLIEDAVLETLREKGNVLSKVVLEEERTATFGGKIYGRTSYVIGEDKTVSFGLVSDDYENLNGMKFGKTNLIDAESQYVTAWNTPAMGPGSLYLFYDNKIKGYSGVEGYEQYLKDVTAKLPKGFYFYLPSFPHTGYQTVQNPEDWKCATCVKTFSYRMTNVVVPAIYTQGKKYEFIKP</sequence>